<evidence type="ECO:0000256" key="4">
    <source>
        <dbReference type="ARBA" id="ARBA00022982"/>
    </source>
</evidence>
<keyword evidence="5 6" id="KW-0408">Iron</keyword>
<dbReference type="InterPro" id="IPR002327">
    <property type="entry name" value="Cyt_c_1A/1B"/>
</dbReference>
<keyword evidence="4" id="KW-0249">Electron transport</keyword>
<dbReference type="PROSITE" id="PS51007">
    <property type="entry name" value="CYTC"/>
    <property type="match status" value="1"/>
</dbReference>
<dbReference type="AlphaFoldDB" id="A0A371XKK7"/>
<dbReference type="PRINTS" id="PR00604">
    <property type="entry name" value="CYTCHRMECIAB"/>
</dbReference>
<dbReference type="GO" id="GO:0046872">
    <property type="term" value="F:metal ion binding"/>
    <property type="evidence" value="ECO:0007669"/>
    <property type="project" value="UniProtKB-KW"/>
</dbReference>
<protein>
    <submittedName>
        <fullName evidence="9">Cytochrome c family protein</fullName>
    </submittedName>
</protein>
<evidence type="ECO:0000259" key="8">
    <source>
        <dbReference type="PROSITE" id="PS51007"/>
    </source>
</evidence>
<dbReference type="SUPFAM" id="SSF46626">
    <property type="entry name" value="Cytochrome c"/>
    <property type="match status" value="1"/>
</dbReference>
<evidence type="ECO:0000256" key="6">
    <source>
        <dbReference type="PROSITE-ProRule" id="PRU00433"/>
    </source>
</evidence>
<dbReference type="RefSeq" id="WP_116622205.1">
    <property type="nucleotide sequence ID" value="NZ_QURN01000001.1"/>
</dbReference>
<comment type="caution">
    <text evidence="9">The sequence shown here is derived from an EMBL/GenBank/DDBJ whole genome shotgun (WGS) entry which is preliminary data.</text>
</comment>
<dbReference type="Pfam" id="PF00034">
    <property type="entry name" value="Cytochrom_C"/>
    <property type="match status" value="1"/>
</dbReference>
<dbReference type="GO" id="GO:0020037">
    <property type="term" value="F:heme binding"/>
    <property type="evidence" value="ECO:0007669"/>
    <property type="project" value="InterPro"/>
</dbReference>
<dbReference type="EMBL" id="QURN01000001">
    <property type="protein sequence ID" value="RFC69584.1"/>
    <property type="molecule type" value="Genomic_DNA"/>
</dbReference>
<evidence type="ECO:0000313" key="10">
    <source>
        <dbReference type="Proteomes" id="UP000262379"/>
    </source>
</evidence>
<dbReference type="Proteomes" id="UP000262379">
    <property type="component" value="Unassembled WGS sequence"/>
</dbReference>
<keyword evidence="1" id="KW-0813">Transport</keyword>
<proteinExistence type="predicted"/>
<dbReference type="Gene3D" id="1.10.760.10">
    <property type="entry name" value="Cytochrome c-like domain"/>
    <property type="match status" value="1"/>
</dbReference>
<accession>A0A371XKK7</accession>
<dbReference type="GO" id="GO:0009055">
    <property type="term" value="F:electron transfer activity"/>
    <property type="evidence" value="ECO:0007669"/>
    <property type="project" value="InterPro"/>
</dbReference>
<feature type="region of interest" description="Disordered" evidence="7">
    <location>
        <begin position="182"/>
        <end position="247"/>
    </location>
</feature>
<dbReference type="InterPro" id="IPR009056">
    <property type="entry name" value="Cyt_c-like_dom"/>
</dbReference>
<evidence type="ECO:0000313" key="9">
    <source>
        <dbReference type="EMBL" id="RFC69584.1"/>
    </source>
</evidence>
<dbReference type="InterPro" id="IPR036909">
    <property type="entry name" value="Cyt_c-like_dom_sf"/>
</dbReference>
<reference evidence="10" key="1">
    <citation type="submission" date="2018-08" db="EMBL/GenBank/DDBJ databases">
        <authorList>
            <person name="Im W.T."/>
        </authorList>
    </citation>
    <scope>NUCLEOTIDE SEQUENCE [LARGE SCALE GENOMIC DNA]</scope>
    <source>
        <strain evidence="10">LA-28</strain>
    </source>
</reference>
<feature type="compositionally biased region" description="Low complexity" evidence="7">
    <location>
        <begin position="183"/>
        <end position="247"/>
    </location>
</feature>
<keyword evidence="10" id="KW-1185">Reference proteome</keyword>
<evidence type="ECO:0000256" key="3">
    <source>
        <dbReference type="ARBA" id="ARBA00022723"/>
    </source>
</evidence>
<keyword evidence="2 6" id="KW-0349">Heme</keyword>
<name>A0A371XKK7_9HYPH</name>
<organism evidence="9 10">
    <name type="scientific">Mesorhizobium denitrificans</name>
    <dbReference type="NCBI Taxonomy" id="2294114"/>
    <lineage>
        <taxon>Bacteria</taxon>
        <taxon>Pseudomonadati</taxon>
        <taxon>Pseudomonadota</taxon>
        <taxon>Alphaproteobacteria</taxon>
        <taxon>Hyphomicrobiales</taxon>
        <taxon>Phyllobacteriaceae</taxon>
        <taxon>Mesorhizobium</taxon>
    </lineage>
</organism>
<feature type="domain" description="Cytochrome c" evidence="8">
    <location>
        <begin position="72"/>
        <end position="176"/>
    </location>
</feature>
<evidence type="ECO:0000256" key="5">
    <source>
        <dbReference type="ARBA" id="ARBA00023004"/>
    </source>
</evidence>
<evidence type="ECO:0000256" key="1">
    <source>
        <dbReference type="ARBA" id="ARBA00022448"/>
    </source>
</evidence>
<keyword evidence="3 6" id="KW-0479">Metal-binding</keyword>
<gene>
    <name evidence="9" type="ORF">DY251_02340</name>
</gene>
<evidence type="ECO:0000256" key="2">
    <source>
        <dbReference type="ARBA" id="ARBA00022617"/>
    </source>
</evidence>
<sequence>MNSFEFNKIIGAVLATVFVVLTLGILSDAIFASPAPEKPGFGIEAAEDTAGAGGEGGGAAAVESVLPLLASANIQDGEAIHKKCMACHTVEKGGANKTGPNLWDIVNRPIASHEGFSYSAAIKDFSKGSTEKWTYENLDHFLTSPKGLVKGTAMGFAGVKKTQERADLIAYLRTLSDNPAPLPDAAAAAPAAAPAGEQPAAQPAAGEAPAAAPAAPAGEAPAAAPAAPAGDAPAAPAEPAKPAEPAN</sequence>
<evidence type="ECO:0000256" key="7">
    <source>
        <dbReference type="SAM" id="MobiDB-lite"/>
    </source>
</evidence>
<dbReference type="PANTHER" id="PTHR11961">
    <property type="entry name" value="CYTOCHROME C"/>
    <property type="match status" value="1"/>
</dbReference>